<feature type="domain" description="Transcription factor IIIC 90kDa subunit N-terminal" evidence="2">
    <location>
        <begin position="39"/>
        <end position="196"/>
    </location>
</feature>
<dbReference type="InterPro" id="IPR024761">
    <property type="entry name" value="TFIIIC_delta_N"/>
</dbReference>
<comment type="caution">
    <text evidence="4">The sequence shown here is derived from an EMBL/GenBank/DDBJ whole genome shotgun (WGS) entry which is preliminary data.</text>
</comment>
<evidence type="ECO:0008006" key="6">
    <source>
        <dbReference type="Google" id="ProtNLM"/>
    </source>
</evidence>
<evidence type="ECO:0000256" key="1">
    <source>
        <dbReference type="SAM" id="MobiDB-lite"/>
    </source>
</evidence>
<dbReference type="Pfam" id="PF12657">
    <property type="entry name" value="TFIIIC_delta"/>
    <property type="match status" value="2"/>
</dbReference>
<dbReference type="Pfam" id="PF12660">
    <property type="entry name" value="zf-TFIIIC"/>
    <property type="match status" value="1"/>
</dbReference>
<reference evidence="4 5" key="1">
    <citation type="journal article" date="2014" name="BMC Genomics">
        <title>Comparative genomics of the major fungal agents of human and animal Sporotrichosis: Sporothrix schenckii and Sporothrix brasiliensis.</title>
        <authorList>
            <person name="Teixeira M.M."/>
            <person name="de Almeida L.G."/>
            <person name="Kubitschek-Barreira P."/>
            <person name="Alves F.L."/>
            <person name="Kioshima E.S."/>
            <person name="Abadio A.K."/>
            <person name="Fernandes L."/>
            <person name="Derengowski L.S."/>
            <person name="Ferreira K.S."/>
            <person name="Souza R.C."/>
            <person name="Ruiz J.C."/>
            <person name="de Andrade N.C."/>
            <person name="Paes H.C."/>
            <person name="Nicola A.M."/>
            <person name="Albuquerque P."/>
            <person name="Gerber A.L."/>
            <person name="Martins V.P."/>
            <person name="Peconick L.D."/>
            <person name="Neto A.V."/>
            <person name="Chaucanez C.B."/>
            <person name="Silva P.A."/>
            <person name="Cunha O.L."/>
            <person name="de Oliveira F.F."/>
            <person name="dos Santos T.C."/>
            <person name="Barros A.L."/>
            <person name="Soares M.A."/>
            <person name="de Oliveira L.M."/>
            <person name="Marini M.M."/>
            <person name="Villalobos-Duno H."/>
            <person name="Cunha M.M."/>
            <person name="de Hoog S."/>
            <person name="da Silveira J.F."/>
            <person name="Henrissat B."/>
            <person name="Nino-Vega G.A."/>
            <person name="Cisalpino P.S."/>
            <person name="Mora-Montes H.M."/>
            <person name="Almeida S.R."/>
            <person name="Stajich J.E."/>
            <person name="Lopes-Bezerra L.M."/>
            <person name="Vasconcelos A.T."/>
            <person name="Felipe M.S."/>
        </authorList>
    </citation>
    <scope>NUCLEOTIDE SEQUENCE [LARGE SCALE GENOMIC DNA]</scope>
    <source>
        <strain evidence="4 5">1099-18</strain>
    </source>
</reference>
<evidence type="ECO:0000259" key="2">
    <source>
        <dbReference type="Pfam" id="PF12657"/>
    </source>
</evidence>
<dbReference type="InterPro" id="IPR044230">
    <property type="entry name" value="GTF3C4"/>
</dbReference>
<dbReference type="GO" id="GO:0004402">
    <property type="term" value="F:histone acetyltransferase activity"/>
    <property type="evidence" value="ECO:0007669"/>
    <property type="project" value="InterPro"/>
</dbReference>
<organism evidence="4 5">
    <name type="scientific">Sporothrix schenckii 1099-18</name>
    <dbReference type="NCBI Taxonomy" id="1397361"/>
    <lineage>
        <taxon>Eukaryota</taxon>
        <taxon>Fungi</taxon>
        <taxon>Dikarya</taxon>
        <taxon>Ascomycota</taxon>
        <taxon>Pezizomycotina</taxon>
        <taxon>Sordariomycetes</taxon>
        <taxon>Sordariomycetidae</taxon>
        <taxon>Ophiostomatales</taxon>
        <taxon>Ophiostomataceae</taxon>
        <taxon>Sporothrix</taxon>
    </lineage>
</organism>
<dbReference type="Proteomes" id="UP000033710">
    <property type="component" value="Unassembled WGS sequence"/>
</dbReference>
<feature type="domain" description="Transcription factor IIIC 90kDa subunit N-terminal" evidence="2">
    <location>
        <begin position="237"/>
        <end position="607"/>
    </location>
</feature>
<dbReference type="RefSeq" id="XP_016586825.1">
    <property type="nucleotide sequence ID" value="XM_016735175.1"/>
</dbReference>
<dbReference type="KEGG" id="ssck:SPSK_08582"/>
<feature type="region of interest" description="Disordered" evidence="1">
    <location>
        <begin position="67"/>
        <end position="101"/>
    </location>
</feature>
<dbReference type="VEuPathDB" id="FungiDB:SPSK_08582"/>
<feature type="domain" description="Transcription factor IIIC putative zinc-finger" evidence="3">
    <location>
        <begin position="680"/>
        <end position="777"/>
    </location>
</feature>
<dbReference type="AlphaFoldDB" id="A0A0F2M4Y3"/>
<evidence type="ECO:0000259" key="3">
    <source>
        <dbReference type="Pfam" id="PF12660"/>
    </source>
</evidence>
<accession>A0A0F2M4Y3</accession>
<dbReference type="EMBL" id="AXCR01000007">
    <property type="protein sequence ID" value="KJR84149.1"/>
    <property type="molecule type" value="Genomic_DNA"/>
</dbReference>
<dbReference type="GeneID" id="27670452"/>
<proteinExistence type="predicted"/>
<sequence length="780" mass="84179">MSEAIEDLAGPSTRHRPRPLDLVPIDLDAVPFASNALDWSADGVLAAATTDSVHILTPQFITASGSPMPIYDGLASEGNSDQDDDTHDQGDSQFATETGARKQFGGSGRRILVGYPRLDHTINQPLFQEWAAHHPGDDQGQWQADAPKISAGSGSISGSGSTMNSVVSIAWSPSGVGYNERCVLGVLTASGMLIIYGDPLDGGEKDDASTSSAGRECQATATATTRPVPGQKKPGECITSFAWTNACDAIVEKTPTLAAAYHRAETKALLVYQTDKRDIVVLDVSHSRYIDGRVKWKVAEMERIKAAAGAHLTGQWTRPGAPSVTDFNFVPHSTPFGLHCSPWMVEKVPLGPDLQPESLLTCIIGYTALHYVGFRRLSLVLRPDVSSGRRTIFIDTNDISGFCAFMGANAVLRFEDCLWRVDDDLQTGVPKKRSQCRGVVATPMTIKAFEFEFTAYDPNLVAQATGAPDAHIVFTEGICAATEPSQAEWHTNPISGLIVHPPDPTNHGSMPMYSFVRKDATFTTYEWHGTTLSEHHEPPEWFEIIQKKSKGLQHESVADSEQDTMPQNSEIIAQSSRNRYQVGIWGLAQAPGGLPGAKGTTAVLITEHLIGSSRTGRSRGDSHILFGAQKKQPHQGSSATEPDDSFVNRCDRPATTTEATMWTYMYGGGPEVVPRASFATREGVELNQKCSICDAAINERNETSTCANGHSFDRCTSTGLAIQKPNVSRVCGVCGRKTLVPSALEEILELSGSDQTNKEALETSLQDTVCGFCGGKFFGR</sequence>
<dbReference type="InterPro" id="IPR024764">
    <property type="entry name" value="TFIIIC_Znf"/>
</dbReference>
<feature type="region of interest" description="Disordered" evidence="1">
    <location>
        <begin position="628"/>
        <end position="649"/>
    </location>
</feature>
<dbReference type="GO" id="GO:0006384">
    <property type="term" value="P:transcription initiation at RNA polymerase III promoter"/>
    <property type="evidence" value="ECO:0007669"/>
    <property type="project" value="InterPro"/>
</dbReference>
<feature type="region of interest" description="Disordered" evidence="1">
    <location>
        <begin position="132"/>
        <end position="157"/>
    </location>
</feature>
<dbReference type="PANTHER" id="PTHR15496:SF2">
    <property type="entry name" value="GENERAL TRANSCRIPTION FACTOR 3C POLYPEPTIDE 4"/>
    <property type="match status" value="1"/>
</dbReference>
<name>A0A0F2M4Y3_SPOSC</name>
<protein>
    <recommendedName>
        <fullName evidence="6">Transcription factor IIIC 90kDa subunit N-terminal domain-containing protein</fullName>
    </recommendedName>
</protein>
<dbReference type="PANTHER" id="PTHR15496">
    <property type="entry name" value="GENERAL TRANSCRIPTION FACTOR 3C POLYPEPTIDE 4 FAMILY"/>
    <property type="match status" value="1"/>
</dbReference>
<evidence type="ECO:0000313" key="5">
    <source>
        <dbReference type="Proteomes" id="UP000033710"/>
    </source>
</evidence>
<dbReference type="OrthoDB" id="192611at2759"/>
<dbReference type="GO" id="GO:0000127">
    <property type="term" value="C:transcription factor TFIIIC complex"/>
    <property type="evidence" value="ECO:0007669"/>
    <property type="project" value="InterPro"/>
</dbReference>
<gene>
    <name evidence="4" type="ORF">SPSK_08582</name>
</gene>
<feature type="compositionally biased region" description="Polar residues" evidence="1">
    <location>
        <begin position="209"/>
        <end position="225"/>
    </location>
</feature>
<reference evidence="4 5" key="2">
    <citation type="journal article" date="2015" name="Eukaryot. Cell">
        <title>Asexual propagation of a virulent clone complex in a human and feline outbreak of sporotrichosis.</title>
        <authorList>
            <person name="Teixeira Mde M."/>
            <person name="Rodrigues A.M."/>
            <person name="Tsui C.K."/>
            <person name="de Almeida L.G."/>
            <person name="Van Diepeningen A.D."/>
            <person name="van den Ende B.G."/>
            <person name="Fernandes G.F."/>
            <person name="Kano R."/>
            <person name="Hamelin R.C."/>
            <person name="Lopes-Bezerra L.M."/>
            <person name="Vasconcelos A.T."/>
            <person name="de Hoog S."/>
            <person name="de Camargo Z.P."/>
            <person name="Felipe M.S."/>
        </authorList>
    </citation>
    <scope>NUCLEOTIDE SEQUENCE [LARGE SCALE GENOMIC DNA]</scope>
    <source>
        <strain evidence="4 5">1099-18</strain>
    </source>
</reference>
<evidence type="ECO:0000313" key="4">
    <source>
        <dbReference type="EMBL" id="KJR84149.1"/>
    </source>
</evidence>
<feature type="region of interest" description="Disordered" evidence="1">
    <location>
        <begin position="204"/>
        <end position="231"/>
    </location>
</feature>